<dbReference type="SMART" id="SM01360">
    <property type="entry name" value="A2M"/>
    <property type="match status" value="1"/>
</dbReference>
<dbReference type="InterPro" id="IPR001599">
    <property type="entry name" value="Macroglobln_a2"/>
</dbReference>
<evidence type="ECO:0000313" key="5">
    <source>
        <dbReference type="EMBL" id="MBK9984857.1"/>
    </source>
</evidence>
<protein>
    <recommendedName>
        <fullName evidence="7">Alpha-2-macroglobulin</fullName>
    </recommendedName>
</protein>
<evidence type="ECO:0000259" key="3">
    <source>
        <dbReference type="SMART" id="SM01359"/>
    </source>
</evidence>
<dbReference type="InterPro" id="IPR002890">
    <property type="entry name" value="MG2"/>
</dbReference>
<dbReference type="SMART" id="SM01419">
    <property type="entry name" value="Thiol-ester_cl"/>
    <property type="match status" value="1"/>
</dbReference>
<feature type="domain" description="Alpha-2-macroglobulin" evidence="4">
    <location>
        <begin position="1164"/>
        <end position="1253"/>
    </location>
</feature>
<comment type="similarity">
    <text evidence="1">Belongs to the protease inhibitor I39 (alpha-2-macroglobulin) family. Bacterial alpha-2-macroglobulin subfamily.</text>
</comment>
<dbReference type="InterPro" id="IPR021868">
    <property type="entry name" value="Alpha_2_Macroglob_MG3"/>
</dbReference>
<comment type="caution">
    <text evidence="5">The sequence shown here is derived from an EMBL/GenBank/DDBJ whole genome shotgun (WGS) entry which is preliminary data.</text>
</comment>
<dbReference type="PROSITE" id="PS51257">
    <property type="entry name" value="PROKAR_LIPOPROTEIN"/>
    <property type="match status" value="1"/>
</dbReference>
<dbReference type="Pfam" id="PF07703">
    <property type="entry name" value="A2M_BRD"/>
    <property type="match status" value="1"/>
</dbReference>
<dbReference type="PANTHER" id="PTHR40094:SF1">
    <property type="entry name" value="UBIQUITIN DOMAIN-CONTAINING PROTEIN"/>
    <property type="match status" value="1"/>
</dbReference>
<dbReference type="Pfam" id="PF17972">
    <property type="entry name" value="bMG5"/>
    <property type="match status" value="1"/>
</dbReference>
<dbReference type="Gene3D" id="2.60.40.3710">
    <property type="match status" value="1"/>
</dbReference>
<dbReference type="Pfam" id="PF07678">
    <property type="entry name" value="TED_complement"/>
    <property type="match status" value="1"/>
</dbReference>
<dbReference type="Pfam" id="PF01835">
    <property type="entry name" value="MG2"/>
    <property type="match status" value="1"/>
</dbReference>
<organism evidence="5 6">
    <name type="scientific">Candidatus Opimibacter skivensis</name>
    <dbReference type="NCBI Taxonomy" id="2982028"/>
    <lineage>
        <taxon>Bacteria</taxon>
        <taxon>Pseudomonadati</taxon>
        <taxon>Bacteroidota</taxon>
        <taxon>Saprospiria</taxon>
        <taxon>Saprospirales</taxon>
        <taxon>Saprospiraceae</taxon>
        <taxon>Candidatus Opimibacter</taxon>
    </lineage>
</organism>
<dbReference type="CDD" id="cd02891">
    <property type="entry name" value="A2M_like"/>
    <property type="match status" value="1"/>
</dbReference>
<evidence type="ECO:0000256" key="1">
    <source>
        <dbReference type="ARBA" id="ARBA00010556"/>
    </source>
</evidence>
<dbReference type="GO" id="GO:0005615">
    <property type="term" value="C:extracellular space"/>
    <property type="evidence" value="ECO:0007669"/>
    <property type="project" value="InterPro"/>
</dbReference>
<dbReference type="InterPro" id="IPR011626">
    <property type="entry name" value="Alpha-macroglobulin_TED"/>
</dbReference>
<reference evidence="5 6" key="1">
    <citation type="submission" date="2020-10" db="EMBL/GenBank/DDBJ databases">
        <title>Connecting structure to function with the recovery of over 1000 high-quality activated sludge metagenome-assembled genomes encoding full-length rRNA genes using long-read sequencing.</title>
        <authorList>
            <person name="Singleton C.M."/>
            <person name="Petriglieri F."/>
            <person name="Kristensen J.M."/>
            <person name="Kirkegaard R.H."/>
            <person name="Michaelsen T.Y."/>
            <person name="Andersen M.H."/>
            <person name="Karst S.M."/>
            <person name="Dueholm M.S."/>
            <person name="Nielsen P.H."/>
            <person name="Albertsen M."/>
        </authorList>
    </citation>
    <scope>NUCLEOTIDE SEQUENCE [LARGE SCALE GENOMIC DNA]</scope>
    <source>
        <strain evidence="5">Ribe_18-Q3-R11-54_MAXAC.273</strain>
    </source>
</reference>
<dbReference type="SMART" id="SM01359">
    <property type="entry name" value="A2M_N_2"/>
    <property type="match status" value="1"/>
</dbReference>
<dbReference type="SUPFAM" id="SSF48239">
    <property type="entry name" value="Terpenoid cyclases/Protein prenyltransferases"/>
    <property type="match status" value="1"/>
</dbReference>
<evidence type="ECO:0008006" key="7">
    <source>
        <dbReference type="Google" id="ProtNLM"/>
    </source>
</evidence>
<dbReference type="Pfam" id="PF17973">
    <property type="entry name" value="bMG10"/>
    <property type="match status" value="1"/>
</dbReference>
<gene>
    <name evidence="5" type="ORF">IPP15_21260</name>
</gene>
<dbReference type="Proteomes" id="UP000808337">
    <property type="component" value="Unassembled WGS sequence"/>
</dbReference>
<dbReference type="EMBL" id="JADKGY010000032">
    <property type="protein sequence ID" value="MBK9984857.1"/>
    <property type="molecule type" value="Genomic_DNA"/>
</dbReference>
<name>A0A9D7SXE4_9BACT</name>
<dbReference type="InterPro" id="IPR041246">
    <property type="entry name" value="Bact_MG10"/>
</dbReference>
<evidence type="ECO:0000313" key="6">
    <source>
        <dbReference type="Proteomes" id="UP000808337"/>
    </source>
</evidence>
<dbReference type="InterPro" id="IPR041462">
    <property type="entry name" value="Bact_A2M_MG6"/>
</dbReference>
<keyword evidence="2" id="KW-0732">Signal</keyword>
<dbReference type="Pfam" id="PF00207">
    <property type="entry name" value="A2M"/>
    <property type="match status" value="1"/>
</dbReference>
<dbReference type="InterPro" id="IPR011625">
    <property type="entry name" value="A2M_N_BRD"/>
</dbReference>
<dbReference type="InterPro" id="IPR008930">
    <property type="entry name" value="Terpenoid_cyclase/PrenylTrfase"/>
</dbReference>
<dbReference type="Gene3D" id="2.60.40.1930">
    <property type="match status" value="1"/>
</dbReference>
<dbReference type="Gene3D" id="1.50.10.20">
    <property type="match status" value="1"/>
</dbReference>
<dbReference type="PANTHER" id="PTHR40094">
    <property type="entry name" value="ALPHA-2-MACROGLOBULIN HOMOLOG"/>
    <property type="match status" value="1"/>
</dbReference>
<evidence type="ECO:0000259" key="4">
    <source>
        <dbReference type="SMART" id="SM01360"/>
    </source>
</evidence>
<dbReference type="InterPro" id="IPR041203">
    <property type="entry name" value="Bact_A2M_MG5"/>
</dbReference>
<evidence type="ECO:0000256" key="2">
    <source>
        <dbReference type="ARBA" id="ARBA00022729"/>
    </source>
</evidence>
<dbReference type="Pfam" id="PF11974">
    <property type="entry name" value="bMG3"/>
    <property type="match status" value="1"/>
</dbReference>
<dbReference type="InterPro" id="IPR047565">
    <property type="entry name" value="Alpha-macroglob_thiol-ester_cl"/>
</dbReference>
<accession>A0A9D7SXE4</accession>
<dbReference type="GO" id="GO:0004866">
    <property type="term" value="F:endopeptidase inhibitor activity"/>
    <property type="evidence" value="ECO:0007669"/>
    <property type="project" value="InterPro"/>
</dbReference>
<dbReference type="Pfam" id="PF17962">
    <property type="entry name" value="bMG6"/>
    <property type="match status" value="1"/>
</dbReference>
<sequence length="1828" mass="203161">MYQLSRVLSLLFVLTLVVSCKKGFKPTTYSSEEIGRYIAARVPAVIDVTDPVRIRFAVGPDTSQTTSIFSFSPDVKGTAYWEDNMTLAFRPNDGWKPGQSYQLQINLDKAIKDVDPKMKKVVFDFEVKPVRMNVSFDPLVPSFEGETPSYSLRGRIITSIKIDSAQLEKSFMMKSSGKMSPINWFHSSDGYGHDWVIDGIAPDSKLDFNWSGTAFGSKETGKRTIDIPRGDVLSVLSFEPGNAEEKKISVYFSQKLNPDQDLKGLVTINGNNDGFTLKKNDYILSIYPEESLTGTLSVQLNEKISSASGKVLGKSVTMDVSLEDAKPALRLVGSGVITPGNAQVIFPFEAINLRSVRVEVMRIFENNILQYLQESSLEDQYNLEPVGRIILQKNIDLTAMSDGDNKYVWTRYALDLGPLVTLAPGSIYQVRVGFTGNDTYLDCYTEPEAKPEKPAYGEMTSIWTYNYHYDDFDWEQTDDPCYPAYYGPERYISRNILASDIGLTAKQNDEGHIWVYASALGSVAPKSGMTIEVYDYQQQLLVKGQTTSQGDMTADIPRKAFFVVATDGNQKGYLRMADGLSLSLSEFNAGGTGYQQGLRGYVYAERDVWRPGDSVHLNFILWDPEGKIDDRHPVNLTVTNPLGQKSVERTSPISIGGIYDLTFKTGSTDPTGTWMAKVEVGDAVFTKALRIETIKPNRLKIDAKLPKEIVATTPGQKIDLESSWLFGAPAANLKAVVEAQFSALPFAPEGFRDFTFTDPARKTPSTVTTIFDGTLDAQGKAKIDIPDMRESLPEGQLTMSVKTRVFEAGGDFSTDRNSTIFHPYDHYAGIAIPANRWGYEEMKINEPNDVRLASVSTTGKGESGRKLTVGIYNANWRWWWDQSGEEITQYNSQLHLGAIHIDTVTTGSNGTVNYKITPSTYGAYMVRVCDTESGHCSGQFYYAGAWGDPSSNNDAANRLTFTADKEKYEVGDKIKLNIPSASGSKILLTIEKNNKVLSSKWYNVTADQTQITVDATAEMMPNVYAFVSHIQPYEHSSNDMPLRMYGVLPIMISDPKTLLHPEIAVADVLQPEKEFTVSVSEKDKQAMAYTIAIVDEGLLGLTRFESPDPWKYFHRQEALAVQTWDMFDQVLGGYGGTIDRLLSLGGDGAAKLVDAPQAERFKPVVMHLGPFYLDAGQKKVHTFKMPNYVGAVRVMLVASDRKRWGAAEKTSTVKSDLMIYPTLPRVVSPGETITLPVTVYALADNMRSVDVQVATNDMASMIGGSSQNIQFSNQGDKLVFFNLKIPEKPGLLKVDISAKSGSASTTQHLELDVRLPNPPLTEVVAATIAPGQKWTGKIPLPGMKGTNDASVELSQMPPINLQKRLEYLIHYPYGCIEQTLSSVFPQLYLSPLTDLKPEQESQVRKNIQDGIKRLRLFTLPAGGFSYWPGETYRDSWANSYAGHFLIEAAHAGYTVDKSMMDGWRSAEKKDAQAYTPRQYYREDVIQAYRLYTLALDGQPLWGMMNRLRTEKDLDPSASWLLAGAYALGKRNDVAKGIIDKLTTEVKPYEELGYTYGSDLRDKAIILETFLLLGKQDDAMTIARSIAAGLSGESWYSTQTTSFSLLALGKLAKQFSGNQLKATITQAGKTPEQVSTTKGIVLRTLDVSSGNMTVENTSSDPVFIRVTGTGRPLKGVTAEVKNNLSLKAKYLNTAGKEISPDKLTQGQDFIVQITVTNPGTFTTHLDQIALSYLFPSGWELSNQRMDQFEGRFTNSYSDYEDYRDDRANVFFSMDRGVWNYNFLMTATYAGKYWLPDIMCEAMYSHQVRARLPGRWVEVVASANTKKELQ</sequence>
<proteinExistence type="inferred from homology"/>
<dbReference type="InterPro" id="IPR051802">
    <property type="entry name" value="YfhM-like"/>
</dbReference>
<feature type="domain" description="Alpha-2-macroglobulin bait region" evidence="3">
    <location>
        <begin position="959"/>
        <end position="1101"/>
    </location>
</feature>